<feature type="domain" description="Transposase IS4-like" evidence="1">
    <location>
        <begin position="34"/>
        <end position="188"/>
    </location>
</feature>
<proteinExistence type="predicted"/>
<keyword evidence="3" id="KW-1185">Reference proteome</keyword>
<dbReference type="Pfam" id="PF01609">
    <property type="entry name" value="DDE_Tnp_1"/>
    <property type="match status" value="1"/>
</dbReference>
<comment type="caution">
    <text evidence="2">The sequence shown here is derived from an EMBL/GenBank/DDBJ whole genome shotgun (WGS) entry which is preliminary data.</text>
</comment>
<accession>A0ABT6F9P4</accession>
<evidence type="ECO:0000313" key="3">
    <source>
        <dbReference type="Proteomes" id="UP001216907"/>
    </source>
</evidence>
<dbReference type="PANTHER" id="PTHR30007:SF0">
    <property type="entry name" value="TRANSPOSASE"/>
    <property type="match status" value="1"/>
</dbReference>
<dbReference type="InterPro" id="IPR002559">
    <property type="entry name" value="Transposase_11"/>
</dbReference>
<dbReference type="PANTHER" id="PTHR30007">
    <property type="entry name" value="PHP DOMAIN PROTEIN"/>
    <property type="match status" value="1"/>
</dbReference>
<name>A0ABT6F9P4_9BACT</name>
<evidence type="ECO:0000313" key="2">
    <source>
        <dbReference type="EMBL" id="MDG3004281.1"/>
    </source>
</evidence>
<evidence type="ECO:0000259" key="1">
    <source>
        <dbReference type="Pfam" id="PF01609"/>
    </source>
</evidence>
<organism evidence="2 3">
    <name type="scientific">Paludisphaera mucosa</name>
    <dbReference type="NCBI Taxonomy" id="3030827"/>
    <lineage>
        <taxon>Bacteria</taxon>
        <taxon>Pseudomonadati</taxon>
        <taxon>Planctomycetota</taxon>
        <taxon>Planctomycetia</taxon>
        <taxon>Isosphaerales</taxon>
        <taxon>Isosphaeraceae</taxon>
        <taxon>Paludisphaera</taxon>
    </lineage>
</organism>
<protein>
    <submittedName>
        <fullName evidence="2">IS5 family transposase</fullName>
    </submittedName>
</protein>
<dbReference type="NCBIfam" id="NF033580">
    <property type="entry name" value="transpos_IS5_3"/>
    <property type="match status" value="1"/>
</dbReference>
<gene>
    <name evidence="2" type="ORF">PZE19_10880</name>
</gene>
<reference evidence="2 3" key="1">
    <citation type="submission" date="2023-03" db="EMBL/GenBank/DDBJ databases">
        <title>Paludisphaera mucosa sp. nov. a novel planctomycete from northern fen.</title>
        <authorList>
            <person name="Ivanova A."/>
        </authorList>
    </citation>
    <scope>NUCLEOTIDE SEQUENCE [LARGE SCALE GENOMIC DNA]</scope>
    <source>
        <strain evidence="2 3">Pla2</strain>
    </source>
</reference>
<dbReference type="EMBL" id="JARRAG010000002">
    <property type="protein sequence ID" value="MDG3004281.1"/>
    <property type="molecule type" value="Genomic_DNA"/>
</dbReference>
<sequence>MVFHYFRAWQADGTWDRVHDALRAKVRRAVGKKPKPSVAIVDGQTVKGTEYSSPNGYDGGEKTAGRKRFVAVDTRGLIWALMVVPADVQDRAGGPPLMDRLREAVKRLKVVWGDSHFDTALTHGRIMWAWVGVAVRKLAGQVGFVVQPKRWIVERTFGWLGRSRRLSKEYERTIESSEAFIKIAMIHLMIRRLRR</sequence>
<dbReference type="Proteomes" id="UP001216907">
    <property type="component" value="Unassembled WGS sequence"/>
</dbReference>